<dbReference type="Proteomes" id="UP000823749">
    <property type="component" value="Chromosome 10"/>
</dbReference>
<keyword evidence="3" id="KW-1185">Reference proteome</keyword>
<dbReference type="InterPro" id="IPR015943">
    <property type="entry name" value="WD40/YVTN_repeat-like_dom_sf"/>
</dbReference>
<evidence type="ECO:0000256" key="1">
    <source>
        <dbReference type="PROSITE-ProRule" id="PRU00221"/>
    </source>
</evidence>
<sequence>MLVSGIAMPSGSDKLYTGSKDKNVMVWDCQSGQVGVINLGGEVGCMLSEGPWVFAGVPNVVKAWNTQTSMDLSLNGPVGQVYALVVGNDLLFAGTQDGTILAWRFNAVENRFDTAATLKGHTLAVVTLVVGANSML</sequence>
<dbReference type="InterPro" id="IPR044715">
    <property type="entry name" value="WDR86-like"/>
</dbReference>
<gene>
    <name evidence="2" type="ORF">RHGRI_028665</name>
</gene>
<feature type="repeat" description="WD" evidence="1">
    <location>
        <begin position="1"/>
        <end position="37"/>
    </location>
</feature>
<evidence type="ECO:0000313" key="2">
    <source>
        <dbReference type="EMBL" id="KAG5527793.1"/>
    </source>
</evidence>
<dbReference type="AlphaFoldDB" id="A0AAV6IHB4"/>
<dbReference type="EMBL" id="JACTNZ010000010">
    <property type="protein sequence ID" value="KAG5527793.1"/>
    <property type="molecule type" value="Genomic_DNA"/>
</dbReference>
<keyword evidence="1" id="KW-0853">WD repeat</keyword>
<dbReference type="PROSITE" id="PS50082">
    <property type="entry name" value="WD_REPEATS_2"/>
    <property type="match status" value="1"/>
</dbReference>
<comment type="caution">
    <text evidence="2">The sequence shown here is derived from an EMBL/GenBank/DDBJ whole genome shotgun (WGS) entry which is preliminary data.</text>
</comment>
<dbReference type="PANTHER" id="PTHR44489">
    <property type="match status" value="1"/>
</dbReference>
<dbReference type="Gene3D" id="2.130.10.10">
    <property type="entry name" value="YVTN repeat-like/Quinoprotein amine dehydrogenase"/>
    <property type="match status" value="1"/>
</dbReference>
<dbReference type="PANTHER" id="PTHR44489:SF1">
    <property type="entry name" value="ZINC FINGER CCCH DOMAIN-CONTAINING PROTEIN 63"/>
    <property type="match status" value="1"/>
</dbReference>
<evidence type="ECO:0000313" key="3">
    <source>
        <dbReference type="Proteomes" id="UP000823749"/>
    </source>
</evidence>
<name>A0AAV6IHB4_9ERIC</name>
<organism evidence="2 3">
    <name type="scientific">Rhododendron griersonianum</name>
    <dbReference type="NCBI Taxonomy" id="479676"/>
    <lineage>
        <taxon>Eukaryota</taxon>
        <taxon>Viridiplantae</taxon>
        <taxon>Streptophyta</taxon>
        <taxon>Embryophyta</taxon>
        <taxon>Tracheophyta</taxon>
        <taxon>Spermatophyta</taxon>
        <taxon>Magnoliopsida</taxon>
        <taxon>eudicotyledons</taxon>
        <taxon>Gunneridae</taxon>
        <taxon>Pentapetalae</taxon>
        <taxon>asterids</taxon>
        <taxon>Ericales</taxon>
        <taxon>Ericaceae</taxon>
        <taxon>Ericoideae</taxon>
        <taxon>Rhodoreae</taxon>
        <taxon>Rhododendron</taxon>
    </lineage>
</organism>
<protein>
    <submittedName>
        <fullName evidence="2">Uncharacterized protein</fullName>
    </submittedName>
</protein>
<accession>A0AAV6IHB4</accession>
<dbReference type="SUPFAM" id="SSF50978">
    <property type="entry name" value="WD40 repeat-like"/>
    <property type="match status" value="1"/>
</dbReference>
<dbReference type="Pfam" id="PF00400">
    <property type="entry name" value="WD40"/>
    <property type="match status" value="1"/>
</dbReference>
<dbReference type="InterPro" id="IPR001680">
    <property type="entry name" value="WD40_rpt"/>
</dbReference>
<reference evidence="2" key="1">
    <citation type="submission" date="2020-08" db="EMBL/GenBank/DDBJ databases">
        <title>Plant Genome Project.</title>
        <authorList>
            <person name="Zhang R.-G."/>
        </authorList>
    </citation>
    <scope>NUCLEOTIDE SEQUENCE</scope>
    <source>
        <strain evidence="2">WSP0</strain>
        <tissue evidence="2">Leaf</tissue>
    </source>
</reference>
<proteinExistence type="predicted"/>
<dbReference type="InterPro" id="IPR036322">
    <property type="entry name" value="WD40_repeat_dom_sf"/>
</dbReference>